<dbReference type="EMBL" id="CACVKT020000589">
    <property type="protein sequence ID" value="CAC5361361.1"/>
    <property type="molecule type" value="Genomic_DNA"/>
</dbReference>
<gene>
    <name evidence="2" type="ORF">MCOR_3528</name>
</gene>
<dbReference type="Gene3D" id="2.120.10.30">
    <property type="entry name" value="TolB, C-terminal domain"/>
    <property type="match status" value="1"/>
</dbReference>
<dbReference type="SUPFAM" id="SSF101898">
    <property type="entry name" value="NHL repeat"/>
    <property type="match status" value="1"/>
</dbReference>
<dbReference type="Proteomes" id="UP000507470">
    <property type="component" value="Unassembled WGS sequence"/>
</dbReference>
<protein>
    <submittedName>
        <fullName evidence="2">Uncharacterized protein</fullName>
    </submittedName>
</protein>
<keyword evidence="3" id="KW-1185">Reference proteome</keyword>
<proteinExistence type="predicted"/>
<sequence>MRALSASGESFGIISHSRKHNDLEFDVRKKDKAQLLLPSVNKLSNIKFTEKANFQLPKGKNGIYISGCTILPEGLFVFVDEVNSRLIIYDSGGNFIREIPLSFSPRDVAYIYNSNIGVTCMSAKKVVLVELISGKQLSSFSSEDTWFGLSFLNENVTIRITGTFLTTTLEGEIKSRVKGDGLTHCCAGEGCVLSSNYSNHSVLCYKTNGDLAWQFQNPKLQTPRDVTVDENGCVLVTGETSNKLFAISPNGQVWREILNNLDKPYAIEYDKASRLMPSTVVLHLCLKESHVHCEKLETIQDVVKNINTSPLLEDTEKDLKFIMTNLDSLIKNRQENKTRINAQKLACMEEIQNVRKLINDRLDEMEKRSKDTMASYVEELGLDFDNFSQELNVNKSHISALQEELEAALFYDRY</sequence>
<evidence type="ECO:0000313" key="2">
    <source>
        <dbReference type="EMBL" id="CAC5361361.1"/>
    </source>
</evidence>
<name>A0A6J8A581_MYTCO</name>
<evidence type="ECO:0000313" key="3">
    <source>
        <dbReference type="Proteomes" id="UP000507470"/>
    </source>
</evidence>
<evidence type="ECO:0000256" key="1">
    <source>
        <dbReference type="SAM" id="Coils"/>
    </source>
</evidence>
<accession>A0A6J8A581</accession>
<keyword evidence="1" id="KW-0175">Coiled coil</keyword>
<dbReference type="InterPro" id="IPR011042">
    <property type="entry name" value="6-blade_b-propeller_TolB-like"/>
</dbReference>
<dbReference type="OrthoDB" id="10066958at2759"/>
<dbReference type="AlphaFoldDB" id="A0A6J8A581"/>
<reference evidence="2 3" key="1">
    <citation type="submission" date="2020-06" db="EMBL/GenBank/DDBJ databases">
        <authorList>
            <person name="Li R."/>
            <person name="Bekaert M."/>
        </authorList>
    </citation>
    <scope>NUCLEOTIDE SEQUENCE [LARGE SCALE GENOMIC DNA]</scope>
    <source>
        <strain evidence="3">wild</strain>
    </source>
</reference>
<feature type="coiled-coil region" evidence="1">
    <location>
        <begin position="312"/>
        <end position="368"/>
    </location>
</feature>
<organism evidence="2 3">
    <name type="scientific">Mytilus coruscus</name>
    <name type="common">Sea mussel</name>
    <dbReference type="NCBI Taxonomy" id="42192"/>
    <lineage>
        <taxon>Eukaryota</taxon>
        <taxon>Metazoa</taxon>
        <taxon>Spiralia</taxon>
        <taxon>Lophotrochozoa</taxon>
        <taxon>Mollusca</taxon>
        <taxon>Bivalvia</taxon>
        <taxon>Autobranchia</taxon>
        <taxon>Pteriomorphia</taxon>
        <taxon>Mytilida</taxon>
        <taxon>Mytiloidea</taxon>
        <taxon>Mytilidae</taxon>
        <taxon>Mytilinae</taxon>
        <taxon>Mytilus</taxon>
    </lineage>
</organism>